<evidence type="ECO:0000256" key="1">
    <source>
        <dbReference type="ARBA" id="ARBA00009477"/>
    </source>
</evidence>
<dbReference type="RefSeq" id="WP_065790083.1">
    <property type="nucleotide sequence ID" value="NZ_MAUJ01000002.1"/>
</dbReference>
<dbReference type="Gene3D" id="2.40.30.170">
    <property type="match status" value="1"/>
</dbReference>
<protein>
    <submittedName>
        <fullName evidence="2">Uncharacterized protein</fullName>
    </submittedName>
</protein>
<dbReference type="NCBIfam" id="TIGR01730">
    <property type="entry name" value="RND_mfp"/>
    <property type="match status" value="1"/>
</dbReference>
<evidence type="ECO:0000313" key="2">
    <source>
        <dbReference type="EMBL" id="OCQ21885.1"/>
    </source>
</evidence>
<dbReference type="PANTHER" id="PTHR30469">
    <property type="entry name" value="MULTIDRUG RESISTANCE PROTEIN MDTA"/>
    <property type="match status" value="1"/>
</dbReference>
<dbReference type="Gene3D" id="1.10.287.470">
    <property type="entry name" value="Helix hairpin bin"/>
    <property type="match status" value="1"/>
</dbReference>
<gene>
    <name evidence="2" type="ORF">A7985_08735</name>
</gene>
<proteinExistence type="inferred from homology"/>
<organism evidence="2 3">
    <name type="scientific">Pseudoalteromonas luteoviolacea</name>
    <dbReference type="NCBI Taxonomy" id="43657"/>
    <lineage>
        <taxon>Bacteria</taxon>
        <taxon>Pseudomonadati</taxon>
        <taxon>Pseudomonadota</taxon>
        <taxon>Gammaproteobacteria</taxon>
        <taxon>Alteromonadales</taxon>
        <taxon>Pseudoalteromonadaceae</taxon>
        <taxon>Pseudoalteromonas</taxon>
    </lineage>
</organism>
<comment type="caution">
    <text evidence="2">The sequence shown here is derived from an EMBL/GenBank/DDBJ whole genome shotgun (WGS) entry which is preliminary data.</text>
</comment>
<name>A0A1C0TRK4_9GAMM</name>
<dbReference type="EMBL" id="MAUJ01000002">
    <property type="protein sequence ID" value="OCQ21885.1"/>
    <property type="molecule type" value="Genomic_DNA"/>
</dbReference>
<dbReference type="AlphaFoldDB" id="A0A1C0TRK4"/>
<reference evidence="3" key="1">
    <citation type="submission" date="2016-07" db="EMBL/GenBank/DDBJ databases">
        <authorList>
            <person name="Florea S."/>
            <person name="Webb J.S."/>
            <person name="Jaromczyk J."/>
            <person name="Schardl C.L."/>
        </authorList>
    </citation>
    <scope>NUCLEOTIDE SEQUENCE [LARGE SCALE GENOMIC DNA]</scope>
    <source>
        <strain evidence="3">IPB1</strain>
    </source>
</reference>
<comment type="similarity">
    <text evidence="1">Belongs to the membrane fusion protein (MFP) (TC 8.A.1) family.</text>
</comment>
<dbReference type="Gene3D" id="2.40.50.100">
    <property type="match status" value="1"/>
</dbReference>
<dbReference type="GO" id="GO:0015562">
    <property type="term" value="F:efflux transmembrane transporter activity"/>
    <property type="evidence" value="ECO:0007669"/>
    <property type="project" value="TreeGrafter"/>
</dbReference>
<dbReference type="InterPro" id="IPR006143">
    <property type="entry name" value="RND_pump_MFP"/>
</dbReference>
<sequence length="362" mass="39775">MYFNRSPKSQLAALSCITFLVLLSGCEDNTEIAPEKQVQHTARAITYAKPVSPPSKVFYGKIQGSIGYDIASFSDGRVDSMLVKEGEYVKKGQLLAKLYSPSLEAVVLQRQAQLNAAITAADDSVRELKRVTNLHQKNLAPEATLEQAQRAAQIAAESVLEAKALLSQARNQLKDISIFAIEDGLIARLFAREGQFVSSSEPIIRLEEIGKQKIQFSIPESDAFKLSVGDTVQVFIRASKKTFKAKVTEKAIPKLSGPSLFSVTVELQAHTPQSLGLTAQLRIPLTERQVYSIDASAVRFMSDGKSYLLDDNLRHYAIEILATRQDKLLISTAALIQGIAFNTSPEPTLQKNLMIAKEGTYE</sequence>
<dbReference type="PROSITE" id="PS51257">
    <property type="entry name" value="PROKAR_LIPOPROTEIN"/>
    <property type="match status" value="1"/>
</dbReference>
<accession>A0A1C0TRK4</accession>
<evidence type="ECO:0000313" key="3">
    <source>
        <dbReference type="Proteomes" id="UP000093366"/>
    </source>
</evidence>
<dbReference type="GO" id="GO:1990281">
    <property type="term" value="C:efflux pump complex"/>
    <property type="evidence" value="ECO:0007669"/>
    <property type="project" value="TreeGrafter"/>
</dbReference>
<dbReference type="SUPFAM" id="SSF111369">
    <property type="entry name" value="HlyD-like secretion proteins"/>
    <property type="match status" value="1"/>
</dbReference>
<dbReference type="OrthoDB" id="9778236at2"/>
<dbReference type="Proteomes" id="UP000093366">
    <property type="component" value="Unassembled WGS sequence"/>
</dbReference>